<reference evidence="3" key="4">
    <citation type="journal article" date="2015" name="G3 (Bethesda)">
        <title>Genome sequences of three phytopathogenic species of the Magnaporthaceae family of fungi.</title>
        <authorList>
            <person name="Okagaki L.H."/>
            <person name="Nunes C.C."/>
            <person name="Sailsbery J."/>
            <person name="Clay B."/>
            <person name="Brown D."/>
            <person name="John T."/>
            <person name="Oh Y."/>
            <person name="Young N."/>
            <person name="Fitzgerald M."/>
            <person name="Haas B.J."/>
            <person name="Zeng Q."/>
            <person name="Young S."/>
            <person name="Adiconis X."/>
            <person name="Fan L."/>
            <person name="Levin J.Z."/>
            <person name="Mitchell T.K."/>
            <person name="Okubara P.A."/>
            <person name="Farman M.L."/>
            <person name="Kohn L.M."/>
            <person name="Birren B."/>
            <person name="Ma L.-J."/>
            <person name="Dean R.A."/>
        </authorList>
    </citation>
    <scope>NUCLEOTIDE SEQUENCE</scope>
    <source>
        <strain evidence="3">ATCC 64411 / 73-15</strain>
    </source>
</reference>
<sequence length="210" mass="23287">MTRSEPLTSLALGRSPYDEVRMGEGEGDPRAPVQLYDEHGRPVNPDARRLNRELIRAHNEVMLAIGVAEPDDGAAERKELEERENARMEAERIGSRLSATAQLQVTVSYNDNALTRLPASLAADMLTVVSSNLIQAPMEAFALRLLARSFLGRNGGSVADVYTPTPWRGVTWMAVGSLVQVEMVHLLIKGEVWSIFTLLSDMFREEIQNN</sequence>
<dbReference type="OrthoDB" id="5383784at2759"/>
<feature type="region of interest" description="Disordered" evidence="1">
    <location>
        <begin position="1"/>
        <end position="44"/>
    </location>
</feature>
<proteinExistence type="predicted"/>
<evidence type="ECO:0000313" key="4">
    <source>
        <dbReference type="Proteomes" id="UP000011715"/>
    </source>
</evidence>
<gene>
    <name evidence="2" type="ORF">MAPG_07397</name>
</gene>
<reference evidence="2" key="3">
    <citation type="submission" date="2011-03" db="EMBL/GenBank/DDBJ databases">
        <title>Annotation of Magnaporthe poae ATCC 64411.</title>
        <authorList>
            <person name="Ma L.-J."/>
            <person name="Dead R."/>
            <person name="Young S.K."/>
            <person name="Zeng Q."/>
            <person name="Gargeya S."/>
            <person name="Fitzgerald M."/>
            <person name="Haas B."/>
            <person name="Abouelleil A."/>
            <person name="Alvarado L."/>
            <person name="Arachchi H.M."/>
            <person name="Berlin A."/>
            <person name="Brown A."/>
            <person name="Chapman S.B."/>
            <person name="Chen Z."/>
            <person name="Dunbar C."/>
            <person name="Freedman E."/>
            <person name="Gearin G."/>
            <person name="Gellesch M."/>
            <person name="Goldberg J."/>
            <person name="Griggs A."/>
            <person name="Gujja S."/>
            <person name="Heiman D."/>
            <person name="Howarth C."/>
            <person name="Larson L."/>
            <person name="Lui A."/>
            <person name="MacDonald P.J.P."/>
            <person name="Mehta T."/>
            <person name="Montmayeur A."/>
            <person name="Murphy C."/>
            <person name="Neiman D."/>
            <person name="Pearson M."/>
            <person name="Priest M."/>
            <person name="Roberts A."/>
            <person name="Saif S."/>
            <person name="Shea T."/>
            <person name="Shenoy N."/>
            <person name="Sisk P."/>
            <person name="Stolte C."/>
            <person name="Sykes S."/>
            <person name="Yandava C."/>
            <person name="Wortman J."/>
            <person name="Nusbaum C."/>
            <person name="Birren B."/>
        </authorList>
    </citation>
    <scope>NUCLEOTIDE SEQUENCE</scope>
    <source>
        <strain evidence="2">ATCC 64411</strain>
    </source>
</reference>
<feature type="compositionally biased region" description="Basic and acidic residues" evidence="1">
    <location>
        <begin position="16"/>
        <end position="29"/>
    </location>
</feature>
<evidence type="ECO:0000313" key="3">
    <source>
        <dbReference type="EnsemblFungi" id="MAPG_07397T0"/>
    </source>
</evidence>
<reference evidence="2" key="2">
    <citation type="submission" date="2010-05" db="EMBL/GenBank/DDBJ databases">
        <title>The Genome Sequence of Magnaporthe poae strain ATCC 64411.</title>
        <authorList>
            <consortium name="The Broad Institute Genome Sequencing Platform"/>
            <consortium name="Broad Institute Genome Sequencing Center for Infectious Disease"/>
            <person name="Ma L.-J."/>
            <person name="Dead R."/>
            <person name="Young S."/>
            <person name="Zeng Q."/>
            <person name="Koehrsen M."/>
            <person name="Alvarado L."/>
            <person name="Berlin A."/>
            <person name="Chapman S.B."/>
            <person name="Chen Z."/>
            <person name="Freedman E."/>
            <person name="Gellesch M."/>
            <person name="Goldberg J."/>
            <person name="Griggs A."/>
            <person name="Gujja S."/>
            <person name="Heilman E.R."/>
            <person name="Heiman D."/>
            <person name="Hepburn T."/>
            <person name="Howarth C."/>
            <person name="Jen D."/>
            <person name="Larson L."/>
            <person name="Mehta T."/>
            <person name="Neiman D."/>
            <person name="Pearson M."/>
            <person name="Roberts A."/>
            <person name="Saif S."/>
            <person name="Shea T."/>
            <person name="Shenoy N."/>
            <person name="Sisk P."/>
            <person name="Stolte C."/>
            <person name="Sykes S."/>
            <person name="Walk T."/>
            <person name="White J."/>
            <person name="Yandava C."/>
            <person name="Haas B."/>
            <person name="Nusbaum C."/>
            <person name="Birren B."/>
        </authorList>
    </citation>
    <scope>NUCLEOTIDE SEQUENCE</scope>
    <source>
        <strain evidence="2">ATCC 64411</strain>
    </source>
</reference>
<evidence type="ECO:0000256" key="1">
    <source>
        <dbReference type="SAM" id="MobiDB-lite"/>
    </source>
</evidence>
<reference evidence="4" key="1">
    <citation type="submission" date="2010-05" db="EMBL/GenBank/DDBJ databases">
        <title>The genome sequence of Magnaporthe poae strain ATCC 64411.</title>
        <authorList>
            <person name="Ma L.-J."/>
            <person name="Dead R."/>
            <person name="Young S."/>
            <person name="Zeng Q."/>
            <person name="Koehrsen M."/>
            <person name="Alvarado L."/>
            <person name="Berlin A."/>
            <person name="Chapman S.B."/>
            <person name="Chen Z."/>
            <person name="Freedman E."/>
            <person name="Gellesch M."/>
            <person name="Goldberg J."/>
            <person name="Griggs A."/>
            <person name="Gujja S."/>
            <person name="Heilman E.R."/>
            <person name="Heiman D."/>
            <person name="Hepburn T."/>
            <person name="Howarth C."/>
            <person name="Jen D."/>
            <person name="Larson L."/>
            <person name="Mehta T."/>
            <person name="Neiman D."/>
            <person name="Pearson M."/>
            <person name="Roberts A."/>
            <person name="Saif S."/>
            <person name="Shea T."/>
            <person name="Shenoy N."/>
            <person name="Sisk P."/>
            <person name="Stolte C."/>
            <person name="Sykes S."/>
            <person name="Walk T."/>
            <person name="White J."/>
            <person name="Yandava C."/>
            <person name="Haas B."/>
            <person name="Nusbaum C."/>
            <person name="Birren B."/>
        </authorList>
    </citation>
    <scope>NUCLEOTIDE SEQUENCE [LARGE SCALE GENOMIC DNA]</scope>
    <source>
        <strain evidence="4">ATCC 64411 / 73-15</strain>
    </source>
</reference>
<reference evidence="3" key="5">
    <citation type="submission" date="2015-06" db="UniProtKB">
        <authorList>
            <consortium name="EnsemblFungi"/>
        </authorList>
    </citation>
    <scope>IDENTIFICATION</scope>
    <source>
        <strain evidence="3">ATCC 64411</strain>
    </source>
</reference>
<dbReference type="eggNOG" id="ENOG502SQ74">
    <property type="taxonomic scope" value="Eukaryota"/>
</dbReference>
<dbReference type="Proteomes" id="UP000011715">
    <property type="component" value="Unassembled WGS sequence"/>
</dbReference>
<dbReference type="EMBL" id="GL876971">
    <property type="protein sequence ID" value="KLU88412.1"/>
    <property type="molecule type" value="Genomic_DNA"/>
</dbReference>
<keyword evidence="4" id="KW-1185">Reference proteome</keyword>
<dbReference type="VEuPathDB" id="FungiDB:MAPG_07397"/>
<dbReference type="EMBL" id="ADBL01001784">
    <property type="status" value="NOT_ANNOTATED_CDS"/>
    <property type="molecule type" value="Genomic_DNA"/>
</dbReference>
<organism evidence="3 4">
    <name type="scientific">Magnaporthiopsis poae (strain ATCC 64411 / 73-15)</name>
    <name type="common">Kentucky bluegrass fungus</name>
    <name type="synonym">Magnaporthe poae</name>
    <dbReference type="NCBI Taxonomy" id="644358"/>
    <lineage>
        <taxon>Eukaryota</taxon>
        <taxon>Fungi</taxon>
        <taxon>Dikarya</taxon>
        <taxon>Ascomycota</taxon>
        <taxon>Pezizomycotina</taxon>
        <taxon>Sordariomycetes</taxon>
        <taxon>Sordariomycetidae</taxon>
        <taxon>Magnaporthales</taxon>
        <taxon>Magnaporthaceae</taxon>
        <taxon>Magnaporthiopsis</taxon>
    </lineage>
</organism>
<evidence type="ECO:0000313" key="2">
    <source>
        <dbReference type="EMBL" id="KLU88412.1"/>
    </source>
</evidence>
<protein>
    <submittedName>
        <fullName evidence="2 3">Uncharacterized protein</fullName>
    </submittedName>
</protein>
<name>A0A0C4E4K1_MAGP6</name>
<dbReference type="AlphaFoldDB" id="A0A0C4E4K1"/>
<accession>A0A0C4E4K1</accession>
<dbReference type="EMBL" id="ADBL01001785">
    <property type="status" value="NOT_ANNOTATED_CDS"/>
    <property type="molecule type" value="Genomic_DNA"/>
</dbReference>
<dbReference type="EnsemblFungi" id="MAPG_07397T0">
    <property type="protein sequence ID" value="MAPG_07397T0"/>
    <property type="gene ID" value="MAPG_07397"/>
</dbReference>